<organism evidence="1 2">
    <name type="scientific">Corynebacterium propinquum</name>
    <dbReference type="NCBI Taxonomy" id="43769"/>
    <lineage>
        <taxon>Bacteria</taxon>
        <taxon>Bacillati</taxon>
        <taxon>Actinomycetota</taxon>
        <taxon>Actinomycetes</taxon>
        <taxon>Mycobacteriales</taxon>
        <taxon>Corynebacteriaceae</taxon>
        <taxon>Corynebacterium</taxon>
    </lineage>
</organism>
<dbReference type="RefSeq" id="WP_249606015.1">
    <property type="nucleotide sequence ID" value="NZ_CP091865.1"/>
</dbReference>
<reference evidence="1" key="1">
    <citation type="submission" date="2023-05" db="EMBL/GenBank/DDBJ databases">
        <title>Metabolic capabilities are highly conserved among human nasal-associated Corynebacterium species in pangenomic analyses.</title>
        <authorList>
            <person name="Tran T.H."/>
            <person name="Roberts A.Q."/>
            <person name="Escapa I.F."/>
            <person name="Gao W."/>
            <person name="Conlan S."/>
            <person name="Kong H."/>
            <person name="Segre J.A."/>
            <person name="Kelly M.S."/>
            <person name="Lemon K.P."/>
        </authorList>
    </citation>
    <scope>NUCLEOTIDE SEQUENCE</scope>
    <source>
        <strain evidence="1">KPL2654</strain>
    </source>
</reference>
<protein>
    <submittedName>
        <fullName evidence="1">Uncharacterized protein</fullName>
    </submittedName>
</protein>
<evidence type="ECO:0000313" key="1">
    <source>
        <dbReference type="EMBL" id="MDK4325823.1"/>
    </source>
</evidence>
<dbReference type="AlphaFoldDB" id="A0AAP4F9W3"/>
<sequence length="120" mass="14024">MDIVEASDPRKMDYLAKVLKNLILSDIQNGDIILHNFGVQEYQGPYEQFKGEIWHYFDLHSPHRHDGKLVRQWYDFPPFDGSHDKDHETEVLLEASAIFESFLTSTPEKSPNMEYLEGKP</sequence>
<dbReference type="EMBL" id="JASNVP010000004">
    <property type="protein sequence ID" value="MDK4325823.1"/>
    <property type="molecule type" value="Genomic_DNA"/>
</dbReference>
<accession>A0AAP4F9W3</accession>
<comment type="caution">
    <text evidence="1">The sequence shown here is derived from an EMBL/GenBank/DDBJ whole genome shotgun (WGS) entry which is preliminary data.</text>
</comment>
<evidence type="ECO:0000313" key="2">
    <source>
        <dbReference type="Proteomes" id="UP001226160"/>
    </source>
</evidence>
<name>A0AAP4F9W3_9CORY</name>
<dbReference type="Proteomes" id="UP001226160">
    <property type="component" value="Unassembled WGS sequence"/>
</dbReference>
<proteinExistence type="predicted"/>
<gene>
    <name evidence="1" type="ORF">QPX54_04735</name>
</gene>